<feature type="domain" description="Nudix hydrolase" evidence="3">
    <location>
        <begin position="1"/>
        <end position="140"/>
    </location>
</feature>
<gene>
    <name evidence="4" type="ORF">SAMN05216323_100196</name>
</gene>
<dbReference type="PANTHER" id="PTHR43046:SF14">
    <property type="entry name" value="MUTT_NUDIX FAMILY PROTEIN"/>
    <property type="match status" value="1"/>
</dbReference>
<reference evidence="4 5" key="1">
    <citation type="submission" date="2016-09" db="EMBL/GenBank/DDBJ databases">
        <authorList>
            <person name="Capua I."/>
            <person name="De Benedictis P."/>
            <person name="Joannis T."/>
            <person name="Lombin L.H."/>
            <person name="Cattoli G."/>
        </authorList>
    </citation>
    <scope>NUCLEOTIDE SEQUENCE [LARGE SCALE GENOMIC DNA]</scope>
    <source>
        <strain evidence="4 5">A7P-90m</strain>
    </source>
</reference>
<dbReference type="InterPro" id="IPR015797">
    <property type="entry name" value="NUDIX_hydrolase-like_dom_sf"/>
</dbReference>
<keyword evidence="2" id="KW-0378">Hydrolase</keyword>
<name>A0A1G6GI41_9BACT</name>
<dbReference type="Proteomes" id="UP000199452">
    <property type="component" value="Unassembled WGS sequence"/>
</dbReference>
<dbReference type="EMBL" id="FMYP01000001">
    <property type="protein sequence ID" value="SDB81614.1"/>
    <property type="molecule type" value="Genomic_DNA"/>
</dbReference>
<dbReference type="Pfam" id="PF00293">
    <property type="entry name" value="NUDIX"/>
    <property type="match status" value="1"/>
</dbReference>
<dbReference type="PROSITE" id="PS00893">
    <property type="entry name" value="NUDIX_BOX"/>
    <property type="match status" value="1"/>
</dbReference>
<dbReference type="InterPro" id="IPR000086">
    <property type="entry name" value="NUDIX_hydrolase_dom"/>
</dbReference>
<protein>
    <submittedName>
        <fullName evidence="4">Mutator mutT protein</fullName>
    </submittedName>
</protein>
<organism evidence="4 5">
    <name type="scientific">Williamwhitmania taraxaci</name>
    <dbReference type="NCBI Taxonomy" id="1640674"/>
    <lineage>
        <taxon>Bacteria</taxon>
        <taxon>Pseudomonadati</taxon>
        <taxon>Bacteroidota</taxon>
        <taxon>Bacteroidia</taxon>
        <taxon>Bacteroidales</taxon>
        <taxon>Williamwhitmaniaceae</taxon>
        <taxon>Williamwhitmania</taxon>
    </lineage>
</organism>
<dbReference type="AlphaFoldDB" id="A0A1G6GI41"/>
<dbReference type="PROSITE" id="PS51462">
    <property type="entry name" value="NUDIX"/>
    <property type="match status" value="1"/>
</dbReference>
<evidence type="ECO:0000256" key="1">
    <source>
        <dbReference type="ARBA" id="ARBA00001946"/>
    </source>
</evidence>
<proteinExistence type="predicted"/>
<dbReference type="InterPro" id="IPR020084">
    <property type="entry name" value="NUDIX_hydrolase_CS"/>
</dbReference>
<dbReference type="SUPFAM" id="SSF55811">
    <property type="entry name" value="Nudix"/>
    <property type="match status" value="1"/>
</dbReference>
<comment type="cofactor">
    <cofactor evidence="1">
        <name>Mg(2+)</name>
        <dbReference type="ChEBI" id="CHEBI:18420"/>
    </cofactor>
</comment>
<sequence>MVVRVYGVMFNSAEEVLITDEYQLGMPMTKFPGGGLEFGEGPIECLRREIMEEMGMEIVNVEHFYTTDFFQQAQFFDNAQLLSIYYTANLKNEKEFTASTVPFDFELGTDGKQSFRWVNIKDLSADVFTFPIDKIVFERLQLQHKTK</sequence>
<dbReference type="STRING" id="1640674.SAMN05216323_100196"/>
<dbReference type="PANTHER" id="PTHR43046">
    <property type="entry name" value="GDP-MANNOSE MANNOSYL HYDROLASE"/>
    <property type="match status" value="1"/>
</dbReference>
<keyword evidence="5" id="KW-1185">Reference proteome</keyword>
<dbReference type="Gene3D" id="3.90.79.10">
    <property type="entry name" value="Nucleoside Triphosphate Pyrophosphohydrolase"/>
    <property type="match status" value="1"/>
</dbReference>
<dbReference type="GO" id="GO:0016787">
    <property type="term" value="F:hydrolase activity"/>
    <property type="evidence" value="ECO:0007669"/>
    <property type="project" value="UniProtKB-KW"/>
</dbReference>
<evidence type="ECO:0000256" key="2">
    <source>
        <dbReference type="ARBA" id="ARBA00022801"/>
    </source>
</evidence>
<evidence type="ECO:0000313" key="4">
    <source>
        <dbReference type="EMBL" id="SDB81614.1"/>
    </source>
</evidence>
<accession>A0A1G6GI41</accession>
<evidence type="ECO:0000259" key="3">
    <source>
        <dbReference type="PROSITE" id="PS51462"/>
    </source>
</evidence>
<evidence type="ECO:0000313" key="5">
    <source>
        <dbReference type="Proteomes" id="UP000199452"/>
    </source>
</evidence>